<evidence type="ECO:0000313" key="3">
    <source>
        <dbReference type="Proteomes" id="UP001152024"/>
    </source>
</evidence>
<sequence length="304" mass="32680">MRSHNLLSFGIGLSGLGVAVGSVCRPRTTGSSLYLAGTDTASLIAETTSASSTFPETSLSPTAVTGLTETFTESTATAFETTVAVTTSEILRTISTEAATIFEDTSLPTTEATTLQTSVAVTTSTLAETTTTPELPYPTLFDLSASTGRVAGRTLHIEPIQFKAPYFIRPDLGQPSSPLSWDPKTGHLILSDTLSICVAYTRGRQTAQLKICLSNDVAADYLICDAPTGANLQCRVRACTIEMRTIQENPRVMALVKECHDEQEPWTHFYTRKEWLSNSWNADIGPGGISDPNLTSMELRITEA</sequence>
<gene>
    <name evidence="2" type="ORF">NW768_004122</name>
</gene>
<name>A0ABQ8RJN1_FUSEQ</name>
<organism evidence="2 3">
    <name type="scientific">Fusarium equiseti</name>
    <name type="common">Fusarium scirpi</name>
    <dbReference type="NCBI Taxonomy" id="61235"/>
    <lineage>
        <taxon>Eukaryota</taxon>
        <taxon>Fungi</taxon>
        <taxon>Dikarya</taxon>
        <taxon>Ascomycota</taxon>
        <taxon>Pezizomycotina</taxon>
        <taxon>Sordariomycetes</taxon>
        <taxon>Hypocreomycetidae</taxon>
        <taxon>Hypocreales</taxon>
        <taxon>Nectriaceae</taxon>
        <taxon>Fusarium</taxon>
        <taxon>Fusarium incarnatum-equiseti species complex</taxon>
    </lineage>
</organism>
<proteinExistence type="predicted"/>
<feature type="chain" id="PRO_5045673260" description="Ricin B lectin domain-containing protein" evidence="1">
    <location>
        <begin position="22"/>
        <end position="304"/>
    </location>
</feature>
<accession>A0ABQ8RJN1</accession>
<feature type="signal peptide" evidence="1">
    <location>
        <begin position="1"/>
        <end position="21"/>
    </location>
</feature>
<comment type="caution">
    <text evidence="2">The sequence shown here is derived from an EMBL/GenBank/DDBJ whole genome shotgun (WGS) entry which is preliminary data.</text>
</comment>
<evidence type="ECO:0000256" key="1">
    <source>
        <dbReference type="SAM" id="SignalP"/>
    </source>
</evidence>
<protein>
    <recommendedName>
        <fullName evidence="4">Ricin B lectin domain-containing protein</fullName>
    </recommendedName>
</protein>
<evidence type="ECO:0000313" key="2">
    <source>
        <dbReference type="EMBL" id="KAJ4136507.1"/>
    </source>
</evidence>
<dbReference type="EMBL" id="JAOQBH010000005">
    <property type="protein sequence ID" value="KAJ4136507.1"/>
    <property type="molecule type" value="Genomic_DNA"/>
</dbReference>
<evidence type="ECO:0008006" key="4">
    <source>
        <dbReference type="Google" id="ProtNLM"/>
    </source>
</evidence>
<keyword evidence="1" id="KW-0732">Signal</keyword>
<reference evidence="2" key="1">
    <citation type="submission" date="2022-09" db="EMBL/GenBank/DDBJ databases">
        <title>Fusarium specimens isolated from Avocado Roots.</title>
        <authorList>
            <person name="Stajich J."/>
            <person name="Roper C."/>
            <person name="Heimlech-Rivalta G."/>
        </authorList>
    </citation>
    <scope>NUCLEOTIDE SEQUENCE</scope>
    <source>
        <strain evidence="2">CF00095</strain>
    </source>
</reference>
<dbReference type="Proteomes" id="UP001152024">
    <property type="component" value="Unassembled WGS sequence"/>
</dbReference>
<keyword evidence="3" id="KW-1185">Reference proteome</keyword>